<proteinExistence type="predicted"/>
<dbReference type="RefSeq" id="WP_166522830.1">
    <property type="nucleotide sequence ID" value="NZ_JAAABI010000002.1"/>
</dbReference>
<feature type="transmembrane region" description="Helical" evidence="1">
    <location>
        <begin position="143"/>
        <end position="161"/>
    </location>
</feature>
<comment type="caution">
    <text evidence="2">The sequence shown here is derived from an EMBL/GenBank/DDBJ whole genome shotgun (WGS) entry which is preliminary data.</text>
</comment>
<feature type="transmembrane region" description="Helical" evidence="1">
    <location>
        <begin position="62"/>
        <end position="80"/>
    </location>
</feature>
<dbReference type="Proteomes" id="UP000667650">
    <property type="component" value="Unassembled WGS sequence"/>
</dbReference>
<reference evidence="2" key="1">
    <citation type="submission" date="2020-01" db="EMBL/GenBank/DDBJ databases">
        <title>Muricauda ochracea sp. nov., isolated from a tidal flat of Garorim bay in Korea.</title>
        <authorList>
            <person name="Kim D."/>
            <person name="Yoo Y."/>
            <person name="Kim J.-J."/>
        </authorList>
    </citation>
    <scope>NUCLEOTIDE SEQUENCE</scope>
    <source>
        <strain evidence="2">JGD-17</strain>
    </source>
</reference>
<accession>A0A964WWV5</accession>
<organism evidence="2 3">
    <name type="scientific">Flagellimonas ochracea</name>
    <dbReference type="NCBI Taxonomy" id="2696472"/>
    <lineage>
        <taxon>Bacteria</taxon>
        <taxon>Pseudomonadati</taxon>
        <taxon>Bacteroidota</taxon>
        <taxon>Flavobacteriia</taxon>
        <taxon>Flavobacteriales</taxon>
        <taxon>Flavobacteriaceae</taxon>
        <taxon>Flagellimonas</taxon>
    </lineage>
</organism>
<dbReference type="AlphaFoldDB" id="A0A964WWV5"/>
<feature type="transmembrane region" description="Helical" evidence="1">
    <location>
        <begin position="29"/>
        <end position="50"/>
    </location>
</feature>
<feature type="transmembrane region" description="Helical" evidence="1">
    <location>
        <begin position="115"/>
        <end position="131"/>
    </location>
</feature>
<evidence type="ECO:0000313" key="3">
    <source>
        <dbReference type="Proteomes" id="UP000667650"/>
    </source>
</evidence>
<keyword evidence="3" id="KW-1185">Reference proteome</keyword>
<evidence type="ECO:0000256" key="1">
    <source>
        <dbReference type="SAM" id="Phobius"/>
    </source>
</evidence>
<keyword evidence="1" id="KW-0812">Transmembrane</keyword>
<sequence length="266" mass="31375">MLIITALSFKKNILKPFLGVLEAFFRFKIIMTVLASIIYLELIILALSYVKFWDFILLKDTVFWYMGTGFITLLNLNKALEENDFFRRTVIDSFKFIVLFQFLVNVYSFNLVMEFILFPILAIIVVLDSLAEVKEEYRPIKKLTGTVLSLFGIFILIYAIYQVSVDFRDFSTWKTLKAFVFPVILTIGYIPFTYFLALLMKYENVFLRVGFRFKKDRKQFRSIKRKIILTCHISLSKLNKLSNINSFNHILKKEDLLDTIEEMKSL</sequence>
<keyword evidence="1" id="KW-1133">Transmembrane helix</keyword>
<feature type="transmembrane region" description="Helical" evidence="1">
    <location>
        <begin position="181"/>
        <end position="199"/>
    </location>
</feature>
<keyword evidence="1" id="KW-0472">Membrane</keyword>
<evidence type="ECO:0000313" key="2">
    <source>
        <dbReference type="EMBL" id="NAY91405.1"/>
    </source>
</evidence>
<dbReference type="EMBL" id="JAAABI010000002">
    <property type="protein sequence ID" value="NAY91405.1"/>
    <property type="molecule type" value="Genomic_DNA"/>
</dbReference>
<protein>
    <submittedName>
        <fullName evidence="2">Uncharacterized protein</fullName>
    </submittedName>
</protein>
<gene>
    <name evidence="2" type="ORF">GTQ34_05685</name>
</gene>
<name>A0A964WWV5_9FLAO</name>